<protein>
    <recommendedName>
        <fullName evidence="6">GATA-type domain-containing protein</fullName>
    </recommendedName>
</protein>
<dbReference type="EMBL" id="MCFE01000127">
    <property type="protein sequence ID" value="ORX97713.1"/>
    <property type="molecule type" value="Genomic_DNA"/>
</dbReference>
<feature type="compositionally biased region" description="Polar residues" evidence="5">
    <location>
        <begin position="378"/>
        <end position="394"/>
    </location>
</feature>
<keyword evidence="1" id="KW-0479">Metal-binding</keyword>
<dbReference type="InParanoid" id="A0A1Y1YIM6"/>
<dbReference type="OrthoDB" id="2162994at2759"/>
<keyword evidence="3" id="KW-0862">Zinc</keyword>
<evidence type="ECO:0000256" key="5">
    <source>
        <dbReference type="SAM" id="MobiDB-lite"/>
    </source>
</evidence>
<accession>A0A1Y1YIM6</accession>
<feature type="compositionally biased region" description="Acidic residues" evidence="5">
    <location>
        <begin position="334"/>
        <end position="345"/>
    </location>
</feature>
<dbReference type="Proteomes" id="UP000193498">
    <property type="component" value="Unassembled WGS sequence"/>
</dbReference>
<evidence type="ECO:0000313" key="7">
    <source>
        <dbReference type="EMBL" id="ORX97713.1"/>
    </source>
</evidence>
<feature type="compositionally biased region" description="Basic and acidic residues" evidence="5">
    <location>
        <begin position="346"/>
        <end position="355"/>
    </location>
</feature>
<dbReference type="SUPFAM" id="SSF57716">
    <property type="entry name" value="Glucocorticoid receptor-like (DNA-binding domain)"/>
    <property type="match status" value="1"/>
</dbReference>
<evidence type="ECO:0000256" key="2">
    <source>
        <dbReference type="ARBA" id="ARBA00022771"/>
    </source>
</evidence>
<gene>
    <name evidence="7" type="ORF">K493DRAFT_406832</name>
</gene>
<organism evidence="7 8">
    <name type="scientific">Basidiobolus meristosporus CBS 931.73</name>
    <dbReference type="NCBI Taxonomy" id="1314790"/>
    <lineage>
        <taxon>Eukaryota</taxon>
        <taxon>Fungi</taxon>
        <taxon>Fungi incertae sedis</taxon>
        <taxon>Zoopagomycota</taxon>
        <taxon>Entomophthoromycotina</taxon>
        <taxon>Basidiobolomycetes</taxon>
        <taxon>Basidiobolales</taxon>
        <taxon>Basidiobolaceae</taxon>
        <taxon>Basidiobolus</taxon>
    </lineage>
</organism>
<dbReference type="PANTHER" id="PTHR45658">
    <property type="entry name" value="GATA TRANSCRIPTION FACTOR"/>
    <property type="match status" value="1"/>
</dbReference>
<dbReference type="GO" id="GO:0008270">
    <property type="term" value="F:zinc ion binding"/>
    <property type="evidence" value="ECO:0007669"/>
    <property type="project" value="UniProtKB-KW"/>
</dbReference>
<dbReference type="GO" id="GO:0006355">
    <property type="term" value="P:regulation of DNA-templated transcription"/>
    <property type="evidence" value="ECO:0007669"/>
    <property type="project" value="InterPro"/>
</dbReference>
<feature type="domain" description="GATA-type" evidence="6">
    <location>
        <begin position="380"/>
        <end position="415"/>
    </location>
</feature>
<dbReference type="PROSITE" id="PS50114">
    <property type="entry name" value="GATA_ZN_FINGER_2"/>
    <property type="match status" value="1"/>
</dbReference>
<dbReference type="InterPro" id="IPR000679">
    <property type="entry name" value="Znf_GATA"/>
</dbReference>
<dbReference type="CDD" id="cd00202">
    <property type="entry name" value="ZnF_GATA"/>
    <property type="match status" value="1"/>
</dbReference>
<dbReference type="InterPro" id="IPR051140">
    <property type="entry name" value="GATA_TF"/>
</dbReference>
<dbReference type="GO" id="GO:0043565">
    <property type="term" value="F:sequence-specific DNA binding"/>
    <property type="evidence" value="ECO:0007669"/>
    <property type="project" value="InterPro"/>
</dbReference>
<feature type="region of interest" description="Disordered" evidence="5">
    <location>
        <begin position="334"/>
        <end position="355"/>
    </location>
</feature>
<dbReference type="InterPro" id="IPR013088">
    <property type="entry name" value="Znf_NHR/GATA"/>
</dbReference>
<sequence length="435" mass="49961">MAQHTAFSVGIQTELPTLSRLGLASIANKEVDFPSFSAHQHAEPSRDLYTKPLESFPHDYSINTGRPHLEEIPFPNKLFKQYEYTEPLPKRVKNVGYFDDIQKQISPKQVGSKVGYEPTSACMVESHPSKFSLDQYGKEFPPLPSMHRHQSLNSGMSTTMYDRYTYAEAESGTQKQRMLEEPSEWDIPRRCSSHEEHVPPPTFPYTPGDCHERAVESEYRRSHECGGLAERDSSRVADVYNKSYPIEYWGRTSACSSRYSPPQRSTVSSGLERVAENSKILRQFAMDFGYVPWYYRQPISPPDRLLKQMTNYTYDILQALMSLRSESLRADLDLEGDVEREESEEESPKSEDEDMKYIRDKRNLLSNSKSKYRKRARNGSSQPRRCHACNTTETPEWRRGPDGARTLCNACGLHYAKLTRKRTMAAAEASEDKDE</sequence>
<evidence type="ECO:0000256" key="4">
    <source>
        <dbReference type="PROSITE-ProRule" id="PRU00094"/>
    </source>
</evidence>
<evidence type="ECO:0000259" key="6">
    <source>
        <dbReference type="PROSITE" id="PS50114"/>
    </source>
</evidence>
<evidence type="ECO:0000313" key="8">
    <source>
        <dbReference type="Proteomes" id="UP000193498"/>
    </source>
</evidence>
<dbReference type="AlphaFoldDB" id="A0A1Y1YIM6"/>
<evidence type="ECO:0000256" key="3">
    <source>
        <dbReference type="ARBA" id="ARBA00022833"/>
    </source>
</evidence>
<dbReference type="SMART" id="SM00401">
    <property type="entry name" value="ZnF_GATA"/>
    <property type="match status" value="1"/>
</dbReference>
<keyword evidence="2 4" id="KW-0863">Zinc-finger</keyword>
<feature type="region of interest" description="Disordered" evidence="5">
    <location>
        <begin position="368"/>
        <end position="401"/>
    </location>
</feature>
<evidence type="ECO:0000256" key="1">
    <source>
        <dbReference type="ARBA" id="ARBA00022723"/>
    </source>
</evidence>
<dbReference type="Gene3D" id="3.30.50.10">
    <property type="entry name" value="Erythroid Transcription Factor GATA-1, subunit A"/>
    <property type="match status" value="1"/>
</dbReference>
<dbReference type="Pfam" id="PF00320">
    <property type="entry name" value="GATA"/>
    <property type="match status" value="1"/>
</dbReference>
<proteinExistence type="predicted"/>
<name>A0A1Y1YIM6_9FUNG</name>
<keyword evidence="8" id="KW-1185">Reference proteome</keyword>
<comment type="caution">
    <text evidence="7">The sequence shown here is derived from an EMBL/GenBank/DDBJ whole genome shotgun (WGS) entry which is preliminary data.</text>
</comment>
<dbReference type="STRING" id="1314790.A0A1Y1YIM6"/>
<reference evidence="7 8" key="1">
    <citation type="submission" date="2016-07" db="EMBL/GenBank/DDBJ databases">
        <title>Pervasive Adenine N6-methylation of Active Genes in Fungi.</title>
        <authorList>
            <consortium name="DOE Joint Genome Institute"/>
            <person name="Mondo S.J."/>
            <person name="Dannebaum R.O."/>
            <person name="Kuo R.C."/>
            <person name="Labutti K."/>
            <person name="Haridas S."/>
            <person name="Kuo A."/>
            <person name="Salamov A."/>
            <person name="Ahrendt S.R."/>
            <person name="Lipzen A."/>
            <person name="Sullivan W."/>
            <person name="Andreopoulos W.B."/>
            <person name="Clum A."/>
            <person name="Lindquist E."/>
            <person name="Daum C."/>
            <person name="Ramamoorthy G.K."/>
            <person name="Gryganskyi A."/>
            <person name="Culley D."/>
            <person name="Magnuson J.K."/>
            <person name="James T.Y."/>
            <person name="O'Malley M.A."/>
            <person name="Stajich J.E."/>
            <person name="Spatafora J.W."/>
            <person name="Visel A."/>
            <person name="Grigoriev I.V."/>
        </authorList>
    </citation>
    <scope>NUCLEOTIDE SEQUENCE [LARGE SCALE GENOMIC DNA]</scope>
    <source>
        <strain evidence="7 8">CBS 931.73</strain>
    </source>
</reference>